<gene>
    <name evidence="1" type="ORF">CYLTODRAFT_132470</name>
</gene>
<keyword evidence="2" id="KW-1185">Reference proteome</keyword>
<reference evidence="1 2" key="1">
    <citation type="journal article" date="2015" name="Fungal Genet. Biol.">
        <title>Evolution of novel wood decay mechanisms in Agaricales revealed by the genome sequences of Fistulina hepatica and Cylindrobasidium torrendii.</title>
        <authorList>
            <person name="Floudas D."/>
            <person name="Held B.W."/>
            <person name="Riley R."/>
            <person name="Nagy L.G."/>
            <person name="Koehler G."/>
            <person name="Ransdell A.S."/>
            <person name="Younus H."/>
            <person name="Chow J."/>
            <person name="Chiniquy J."/>
            <person name="Lipzen A."/>
            <person name="Tritt A."/>
            <person name="Sun H."/>
            <person name="Haridas S."/>
            <person name="LaButti K."/>
            <person name="Ohm R.A."/>
            <person name="Kues U."/>
            <person name="Blanchette R.A."/>
            <person name="Grigoriev I.V."/>
            <person name="Minto R.E."/>
            <person name="Hibbett D.S."/>
        </authorList>
    </citation>
    <scope>NUCLEOTIDE SEQUENCE [LARGE SCALE GENOMIC DNA]</scope>
    <source>
        <strain evidence="1 2">FP15055 ss-10</strain>
    </source>
</reference>
<organism evidence="1 2">
    <name type="scientific">Cylindrobasidium torrendii FP15055 ss-10</name>
    <dbReference type="NCBI Taxonomy" id="1314674"/>
    <lineage>
        <taxon>Eukaryota</taxon>
        <taxon>Fungi</taxon>
        <taxon>Dikarya</taxon>
        <taxon>Basidiomycota</taxon>
        <taxon>Agaricomycotina</taxon>
        <taxon>Agaricomycetes</taxon>
        <taxon>Agaricomycetidae</taxon>
        <taxon>Agaricales</taxon>
        <taxon>Marasmiineae</taxon>
        <taxon>Physalacriaceae</taxon>
        <taxon>Cylindrobasidium</taxon>
    </lineage>
</organism>
<protein>
    <submittedName>
        <fullName evidence="1">Uncharacterized protein</fullName>
    </submittedName>
</protein>
<name>A0A0D7AYY0_9AGAR</name>
<dbReference type="Proteomes" id="UP000054007">
    <property type="component" value="Unassembled WGS sequence"/>
</dbReference>
<evidence type="ECO:0000313" key="1">
    <source>
        <dbReference type="EMBL" id="KIY63573.1"/>
    </source>
</evidence>
<sequence length="151" mass="16092">MSDGSSGRNDRTLARLYSTNPQGGASALQIRSQLVDLRKAVDGSASAQQGCWSASRSAHSKESKKSIGHKLITARGCAYKPFMYGCAILSSGATARSSSKIYGNLFLSGLLPGLHRPRVLSIQILQVRLGWCVLSVRVFPCSLSSGGRPCF</sequence>
<dbReference type="AlphaFoldDB" id="A0A0D7AYY0"/>
<proteinExistence type="predicted"/>
<dbReference type="EMBL" id="KN880687">
    <property type="protein sequence ID" value="KIY63573.1"/>
    <property type="molecule type" value="Genomic_DNA"/>
</dbReference>
<accession>A0A0D7AYY0</accession>
<evidence type="ECO:0000313" key="2">
    <source>
        <dbReference type="Proteomes" id="UP000054007"/>
    </source>
</evidence>